<dbReference type="Gene3D" id="1.10.357.10">
    <property type="entry name" value="Tetracycline Repressor, domain 2"/>
    <property type="match status" value="1"/>
</dbReference>
<dbReference type="Proteomes" id="UP001595868">
    <property type="component" value="Unassembled WGS sequence"/>
</dbReference>
<reference evidence="3" key="1">
    <citation type="journal article" date="2019" name="Int. J. Syst. Evol. Microbiol.">
        <title>The Global Catalogue of Microorganisms (GCM) 10K type strain sequencing project: providing services to taxonomists for standard genome sequencing and annotation.</title>
        <authorList>
            <consortium name="The Broad Institute Genomics Platform"/>
            <consortium name="The Broad Institute Genome Sequencing Center for Infectious Disease"/>
            <person name="Wu L."/>
            <person name="Ma J."/>
        </authorList>
    </citation>
    <scope>NUCLEOTIDE SEQUENCE [LARGE SCALE GENOMIC DNA]</scope>
    <source>
        <strain evidence="3">2902at01</strain>
    </source>
</reference>
<comment type="caution">
    <text evidence="2">The sequence shown here is derived from an EMBL/GenBank/DDBJ whole genome shotgun (WGS) entry which is preliminary data.</text>
</comment>
<evidence type="ECO:0000259" key="1">
    <source>
        <dbReference type="Pfam" id="PF17754"/>
    </source>
</evidence>
<evidence type="ECO:0000313" key="3">
    <source>
        <dbReference type="Proteomes" id="UP001595868"/>
    </source>
</evidence>
<dbReference type="EMBL" id="JBHSBN010000004">
    <property type="protein sequence ID" value="MFC4105935.1"/>
    <property type="molecule type" value="Genomic_DNA"/>
</dbReference>
<accession>A0ABV8KJ16</accession>
<evidence type="ECO:0000313" key="2">
    <source>
        <dbReference type="EMBL" id="MFC4105935.1"/>
    </source>
</evidence>
<proteinExistence type="predicted"/>
<protein>
    <submittedName>
        <fullName evidence="2">TetR family transcriptional regulator</fullName>
    </submittedName>
</protein>
<feature type="domain" description="MftR C-terminal" evidence="1">
    <location>
        <begin position="36"/>
        <end position="142"/>
    </location>
</feature>
<keyword evidence="3" id="KW-1185">Reference proteome</keyword>
<gene>
    <name evidence="2" type="ORF">ACFOX0_08290</name>
</gene>
<sequence length="147" mass="15865">MTSATDITGRDVLFDDQHLLLGTFLTGLEEAPPGASPLEIVAHSLRSAAGFFPDEKRPFARTRQAVIDKNPALQERERHKLAGIGTEIAEAMCARGVDPLHARLAAQTAATVFGIAFAQWIRDDETRSLAVVTDEVLTALRDLVTGS</sequence>
<dbReference type="InterPro" id="IPR041347">
    <property type="entry name" value="MftR_C"/>
</dbReference>
<dbReference type="RefSeq" id="WP_377543555.1">
    <property type="nucleotide sequence ID" value="NZ_JBHSBN010000004.1"/>
</dbReference>
<name>A0ABV8KJ16_9ACTN</name>
<organism evidence="2 3">
    <name type="scientific">Micromonospora zhanjiangensis</name>
    <dbReference type="NCBI Taxonomy" id="1522057"/>
    <lineage>
        <taxon>Bacteria</taxon>
        <taxon>Bacillati</taxon>
        <taxon>Actinomycetota</taxon>
        <taxon>Actinomycetes</taxon>
        <taxon>Micromonosporales</taxon>
        <taxon>Micromonosporaceae</taxon>
        <taxon>Micromonospora</taxon>
    </lineage>
</organism>
<dbReference type="Pfam" id="PF17754">
    <property type="entry name" value="TetR_C_14"/>
    <property type="match status" value="1"/>
</dbReference>